<protein>
    <recommendedName>
        <fullName evidence="5">F-box domain-containing protein</fullName>
    </recommendedName>
</protein>
<gene>
    <name evidence="3" type="ORF">VNI00_007174</name>
</gene>
<keyword evidence="4" id="KW-1185">Reference proteome</keyword>
<evidence type="ECO:0000256" key="2">
    <source>
        <dbReference type="SAM" id="Phobius"/>
    </source>
</evidence>
<dbReference type="AlphaFoldDB" id="A0AAW0D484"/>
<dbReference type="Proteomes" id="UP001383192">
    <property type="component" value="Unassembled WGS sequence"/>
</dbReference>
<feature type="region of interest" description="Disordered" evidence="1">
    <location>
        <begin position="77"/>
        <end position="137"/>
    </location>
</feature>
<feature type="transmembrane region" description="Helical" evidence="2">
    <location>
        <begin position="359"/>
        <end position="381"/>
    </location>
</feature>
<keyword evidence="2" id="KW-1133">Transmembrane helix</keyword>
<organism evidence="3 4">
    <name type="scientific">Paramarasmius palmivorus</name>
    <dbReference type="NCBI Taxonomy" id="297713"/>
    <lineage>
        <taxon>Eukaryota</taxon>
        <taxon>Fungi</taxon>
        <taxon>Dikarya</taxon>
        <taxon>Basidiomycota</taxon>
        <taxon>Agaricomycotina</taxon>
        <taxon>Agaricomycetes</taxon>
        <taxon>Agaricomycetidae</taxon>
        <taxon>Agaricales</taxon>
        <taxon>Marasmiineae</taxon>
        <taxon>Marasmiaceae</taxon>
        <taxon>Paramarasmius</taxon>
    </lineage>
</organism>
<keyword evidence="2" id="KW-0812">Transmembrane</keyword>
<evidence type="ECO:0000313" key="4">
    <source>
        <dbReference type="Proteomes" id="UP001383192"/>
    </source>
</evidence>
<evidence type="ECO:0000256" key="1">
    <source>
        <dbReference type="SAM" id="MobiDB-lite"/>
    </source>
</evidence>
<evidence type="ECO:0000313" key="3">
    <source>
        <dbReference type="EMBL" id="KAK7045773.1"/>
    </source>
</evidence>
<comment type="caution">
    <text evidence="3">The sequence shown here is derived from an EMBL/GenBank/DDBJ whole genome shotgun (WGS) entry which is preliminary data.</text>
</comment>
<accession>A0AAW0D484</accession>
<dbReference type="EMBL" id="JAYKXP010000023">
    <property type="protein sequence ID" value="KAK7045773.1"/>
    <property type="molecule type" value="Genomic_DNA"/>
</dbReference>
<feature type="compositionally biased region" description="Acidic residues" evidence="1">
    <location>
        <begin position="80"/>
        <end position="103"/>
    </location>
</feature>
<reference evidence="3 4" key="1">
    <citation type="submission" date="2024-01" db="EMBL/GenBank/DDBJ databases">
        <title>A draft genome for a cacao thread blight-causing isolate of Paramarasmius palmivorus.</title>
        <authorList>
            <person name="Baruah I.K."/>
            <person name="Bukari Y."/>
            <person name="Amoako-Attah I."/>
            <person name="Meinhardt L.W."/>
            <person name="Bailey B.A."/>
            <person name="Cohen S.P."/>
        </authorList>
    </citation>
    <scope>NUCLEOTIDE SEQUENCE [LARGE SCALE GENOMIC DNA]</scope>
    <source>
        <strain evidence="3 4">GH-12</strain>
    </source>
</reference>
<evidence type="ECO:0008006" key="5">
    <source>
        <dbReference type="Google" id="ProtNLM"/>
    </source>
</evidence>
<proteinExistence type="predicted"/>
<feature type="compositionally biased region" description="Polar residues" evidence="1">
    <location>
        <begin position="112"/>
        <end position="129"/>
    </location>
</feature>
<name>A0AAW0D484_9AGAR</name>
<sequence length="382" mass="42357">MELSLEAYRNIVKNVRSRADIATLCRVSKGFQYVAERALYNTLYMHDVGTTMALCSTLAQQPRVSCLVEALTISLSVTSGEEDSDEEVEKAEEKDEEEEESEELALALAMSLGSQLESDPGPTSSTGDPSTAGPVAGDLPAEYWPSISRALQKTVALKHLNILVNGPFDTSNTWIFEGCTFHLQGFHCDLDWNDHLVNFLRTQTNLHDLYLIDFNESQESATATSTVVPPSIPIHNTPTNTNTSMIDTTQFLPNLSKLECTFSEAALSLVPNRPVTHLKTCFSRTDMTEKRAELYLLFSKIRRSTRRLRSLDIADSSYTEAFSMEMLRTVVATAATSAELRYLGTVVLPIGGQQSRLKAVLLIVEFLAMFFSVLFVTYSAFS</sequence>
<keyword evidence="2" id="KW-0472">Membrane</keyword>